<comment type="caution">
    <text evidence="2">The sequence shown here is derived from an EMBL/GenBank/DDBJ whole genome shotgun (WGS) entry which is preliminary data.</text>
</comment>
<keyword evidence="1" id="KW-0812">Transmembrane</keyword>
<feature type="transmembrane region" description="Helical" evidence="1">
    <location>
        <begin position="19"/>
        <end position="36"/>
    </location>
</feature>
<keyword evidence="1" id="KW-1133">Transmembrane helix</keyword>
<feature type="transmembrane region" description="Helical" evidence="1">
    <location>
        <begin position="154"/>
        <end position="173"/>
    </location>
</feature>
<organism evidence="2 3">
    <name type="scientific">Trebonia kvetii</name>
    <dbReference type="NCBI Taxonomy" id="2480626"/>
    <lineage>
        <taxon>Bacteria</taxon>
        <taxon>Bacillati</taxon>
        <taxon>Actinomycetota</taxon>
        <taxon>Actinomycetes</taxon>
        <taxon>Streptosporangiales</taxon>
        <taxon>Treboniaceae</taxon>
        <taxon>Trebonia</taxon>
    </lineage>
</organism>
<keyword evidence="1" id="KW-0472">Membrane</keyword>
<feature type="transmembrane region" description="Helical" evidence="1">
    <location>
        <begin position="121"/>
        <end position="142"/>
    </location>
</feature>
<dbReference type="AlphaFoldDB" id="A0A6P2BV45"/>
<gene>
    <name evidence="2" type="ORF">EAS64_27720</name>
</gene>
<dbReference type="EMBL" id="RPFW01000005">
    <property type="protein sequence ID" value="TVZ02567.1"/>
    <property type="molecule type" value="Genomic_DNA"/>
</dbReference>
<evidence type="ECO:0000256" key="1">
    <source>
        <dbReference type="SAM" id="Phobius"/>
    </source>
</evidence>
<accession>A0A6P2BV45</accession>
<name>A0A6P2BV45_9ACTN</name>
<dbReference type="RefSeq" id="WP_145857704.1">
    <property type="nucleotide sequence ID" value="NZ_RPFW01000005.1"/>
</dbReference>
<sequence>MLTEALPPARAKPATGTQVAAIAAGLLAMACGLLMWRNLGYTASNLGTGVSFEPDSITNRNVWLSVAPAGVGALVAVVALALRGRARWLRYLQVGLWLLALASFVCITVTCGPLVGLGPVFAPLFVGDISGVVAVVLLTRSLRRPVGRQPRWHPAFVVLAVALACAAAGRGAWS</sequence>
<feature type="transmembrane region" description="Helical" evidence="1">
    <location>
        <begin position="94"/>
        <end position="115"/>
    </location>
</feature>
<reference evidence="2 3" key="1">
    <citation type="submission" date="2018-11" db="EMBL/GenBank/DDBJ databases">
        <title>Trebonia kvetii gen.nov., sp.nov., a novel acidophilic actinobacterium, and proposal of the new actinobacterial family Treboniaceae fam. nov.</title>
        <authorList>
            <person name="Rapoport D."/>
            <person name="Sagova-Mareckova M."/>
            <person name="Sedlacek I."/>
            <person name="Provaznik J."/>
            <person name="Kralova S."/>
            <person name="Pavlinic D."/>
            <person name="Benes V."/>
            <person name="Kopecky J."/>
        </authorList>
    </citation>
    <scope>NUCLEOTIDE SEQUENCE [LARGE SCALE GENOMIC DNA]</scope>
    <source>
        <strain evidence="2 3">15Tr583</strain>
    </source>
</reference>
<proteinExistence type="predicted"/>
<dbReference type="Proteomes" id="UP000460272">
    <property type="component" value="Unassembled WGS sequence"/>
</dbReference>
<evidence type="ECO:0000313" key="3">
    <source>
        <dbReference type="Proteomes" id="UP000460272"/>
    </source>
</evidence>
<evidence type="ECO:0000313" key="2">
    <source>
        <dbReference type="EMBL" id="TVZ02567.1"/>
    </source>
</evidence>
<keyword evidence="3" id="KW-1185">Reference proteome</keyword>
<evidence type="ECO:0008006" key="4">
    <source>
        <dbReference type="Google" id="ProtNLM"/>
    </source>
</evidence>
<protein>
    <recommendedName>
        <fullName evidence="4">DUF998 domain-containing protein</fullName>
    </recommendedName>
</protein>
<feature type="transmembrane region" description="Helical" evidence="1">
    <location>
        <begin position="62"/>
        <end position="82"/>
    </location>
</feature>